<proteinExistence type="predicted"/>
<evidence type="ECO:0000256" key="1">
    <source>
        <dbReference type="ARBA" id="ARBA00004651"/>
    </source>
</evidence>
<feature type="compositionally biased region" description="Polar residues" evidence="7">
    <location>
        <begin position="713"/>
        <end position="725"/>
    </location>
</feature>
<dbReference type="Gene3D" id="1.20.1560.10">
    <property type="entry name" value="ABC transporter type 1, transmembrane domain"/>
    <property type="match status" value="1"/>
</dbReference>
<dbReference type="SMART" id="SM00382">
    <property type="entry name" value="AAA"/>
    <property type="match status" value="1"/>
</dbReference>
<keyword evidence="2 8" id="KW-0812">Transmembrane</keyword>
<dbReference type="Gene3D" id="3.40.50.300">
    <property type="entry name" value="P-loop containing nucleotide triphosphate hydrolases"/>
    <property type="match status" value="1"/>
</dbReference>
<name>A0ABV0D0W2_9SPHN</name>
<dbReference type="PANTHER" id="PTHR43394:SF1">
    <property type="entry name" value="ATP-BINDING CASSETTE SUB-FAMILY B MEMBER 10, MITOCHONDRIAL"/>
    <property type="match status" value="1"/>
</dbReference>
<dbReference type="Pfam" id="PF00005">
    <property type="entry name" value="ABC_tran"/>
    <property type="match status" value="1"/>
</dbReference>
<feature type="transmembrane region" description="Helical" evidence="8">
    <location>
        <begin position="297"/>
        <end position="314"/>
    </location>
</feature>
<dbReference type="InterPro" id="IPR036640">
    <property type="entry name" value="ABC1_TM_sf"/>
</dbReference>
<dbReference type="GO" id="GO:0005524">
    <property type="term" value="F:ATP binding"/>
    <property type="evidence" value="ECO:0007669"/>
    <property type="project" value="UniProtKB-KW"/>
</dbReference>
<evidence type="ECO:0000256" key="3">
    <source>
        <dbReference type="ARBA" id="ARBA00022741"/>
    </source>
</evidence>
<feature type="transmembrane region" description="Helical" evidence="8">
    <location>
        <begin position="191"/>
        <end position="211"/>
    </location>
</feature>
<dbReference type="Proteomes" id="UP001484535">
    <property type="component" value="Unassembled WGS sequence"/>
</dbReference>
<dbReference type="SUPFAM" id="SSF52540">
    <property type="entry name" value="P-loop containing nucleoside triphosphate hydrolases"/>
    <property type="match status" value="1"/>
</dbReference>
<evidence type="ECO:0000259" key="10">
    <source>
        <dbReference type="PROSITE" id="PS50929"/>
    </source>
</evidence>
<keyword evidence="5 8" id="KW-1133">Transmembrane helix</keyword>
<keyword evidence="12" id="KW-1185">Reference proteome</keyword>
<dbReference type="InterPro" id="IPR027417">
    <property type="entry name" value="P-loop_NTPase"/>
</dbReference>
<keyword evidence="3" id="KW-0547">Nucleotide-binding</keyword>
<dbReference type="InterPro" id="IPR003439">
    <property type="entry name" value="ABC_transporter-like_ATP-bd"/>
</dbReference>
<evidence type="ECO:0000259" key="9">
    <source>
        <dbReference type="PROSITE" id="PS50893"/>
    </source>
</evidence>
<gene>
    <name evidence="11" type="ORF">ABDJ38_16460</name>
</gene>
<evidence type="ECO:0000256" key="5">
    <source>
        <dbReference type="ARBA" id="ARBA00022989"/>
    </source>
</evidence>
<dbReference type="InterPro" id="IPR011527">
    <property type="entry name" value="ABC1_TM_dom"/>
</dbReference>
<dbReference type="Pfam" id="PF00664">
    <property type="entry name" value="ABC_membrane"/>
    <property type="match status" value="1"/>
</dbReference>
<evidence type="ECO:0000256" key="7">
    <source>
        <dbReference type="SAM" id="MobiDB-lite"/>
    </source>
</evidence>
<reference evidence="11 12" key="1">
    <citation type="submission" date="2024-05" db="EMBL/GenBank/DDBJ databases">
        <authorList>
            <person name="Park S."/>
        </authorList>
    </citation>
    <scope>NUCLEOTIDE SEQUENCE [LARGE SCALE GENOMIC DNA]</scope>
    <source>
        <strain evidence="11 12">DGU5</strain>
    </source>
</reference>
<feature type="domain" description="ABC transmembrane type-1" evidence="10">
    <location>
        <begin position="158"/>
        <end position="440"/>
    </location>
</feature>
<feature type="transmembrane region" description="Helical" evidence="8">
    <location>
        <begin position="156"/>
        <end position="179"/>
    </location>
</feature>
<dbReference type="InterPro" id="IPR039421">
    <property type="entry name" value="Type_1_exporter"/>
</dbReference>
<feature type="region of interest" description="Disordered" evidence="7">
    <location>
        <begin position="702"/>
        <end position="735"/>
    </location>
</feature>
<evidence type="ECO:0000256" key="8">
    <source>
        <dbReference type="SAM" id="Phobius"/>
    </source>
</evidence>
<dbReference type="EMBL" id="JBDLBR010000009">
    <property type="protein sequence ID" value="MEN7538767.1"/>
    <property type="molecule type" value="Genomic_DNA"/>
</dbReference>
<protein>
    <submittedName>
        <fullName evidence="11">ATP-binding cassette domain-containing protein</fullName>
    </submittedName>
</protein>
<feature type="compositionally biased region" description="Low complexity" evidence="7">
    <location>
        <begin position="702"/>
        <end position="711"/>
    </location>
</feature>
<dbReference type="SUPFAM" id="SSF90123">
    <property type="entry name" value="ABC transporter transmembrane region"/>
    <property type="match status" value="1"/>
</dbReference>
<dbReference type="PANTHER" id="PTHR43394">
    <property type="entry name" value="ATP-DEPENDENT PERMEASE MDL1, MITOCHONDRIAL"/>
    <property type="match status" value="1"/>
</dbReference>
<evidence type="ECO:0000313" key="11">
    <source>
        <dbReference type="EMBL" id="MEN7538767.1"/>
    </source>
</evidence>
<evidence type="ECO:0000313" key="12">
    <source>
        <dbReference type="Proteomes" id="UP001484535"/>
    </source>
</evidence>
<accession>A0ABV0D0W2</accession>
<comment type="caution">
    <text evidence="11">The sequence shown here is derived from an EMBL/GenBank/DDBJ whole genome shotgun (WGS) entry which is preliminary data.</text>
</comment>
<dbReference type="RefSeq" id="WP_346786236.1">
    <property type="nucleotide sequence ID" value="NZ_JBDLBR010000009.1"/>
</dbReference>
<dbReference type="InterPro" id="IPR003593">
    <property type="entry name" value="AAA+_ATPase"/>
</dbReference>
<sequence>MGVFTKPKAPDFADSLVWLGKRLATVFDASGGLTYRDARKLRAQFADKEGAGANRAAAKSIHLLCQMLSLKASRWRQMPRKSDLPLVALIPGEGYRFVYDLSGEGLWLTEGAEGRERVEAWPQGTVFSSLERRQQLPREKTARGVFEDIMAVDKSWIFFASLASTIASVLVLATSLYSMQVYDRVIGQGGVATLIVLTIGAMIAVLIELCLKLARSAIVDRALRRIDIDAARSIFQRMLSTRLDQYPRSLGTFAAQVRGYEAVRAFIIARKLYLFTDAPFALFFLGVIFLIGGPAVAAVPLVAFVIALTVGLGFRRAIEAHSSREDMVGNQRHGLLVEAIQGAEFLKATGGSWQARQRWDYLSRCTAEEMTQIKHLNETASYASGVIQQISYIGLVATGAYLAVTSNSLTVGSIIACSIVSGRVLMPVNAIPGLLVQWAHAKVALRNLDRLYELAEENDGVDAPLVPEVIRSRFDVANLEFSWVTQPVPLEVKSLEIAEGERVAILGAVGCGKSTLLKLMAGLIKPERGHVLLDGLDVQHISAERRSELIGYLPQQIRLVSGTLRDNLTMGLPYVDDEALADAIRASGLASLLAGRSEGVQMPISEGGEGLSGGQRQIVGLTRMLLARPRVWLLDEPTSAMDDATEEQCLRAVRDAVAPTDTLVLVTHKIRLLSLVDRVIVLTPQGIALDGPRDAVLERLRQGASAAQGSAKGNPTGQNRPTAPTGNARAVETVS</sequence>
<feature type="domain" description="ABC transporter" evidence="9">
    <location>
        <begin position="474"/>
        <end position="709"/>
    </location>
</feature>
<evidence type="ECO:0000256" key="6">
    <source>
        <dbReference type="ARBA" id="ARBA00023136"/>
    </source>
</evidence>
<dbReference type="PROSITE" id="PS50929">
    <property type="entry name" value="ABC_TM1F"/>
    <property type="match status" value="1"/>
</dbReference>
<keyword evidence="4 11" id="KW-0067">ATP-binding</keyword>
<organism evidence="11 12">
    <name type="scientific">Aurantiacibacter flavus</name>
    <dbReference type="NCBI Taxonomy" id="3145232"/>
    <lineage>
        <taxon>Bacteria</taxon>
        <taxon>Pseudomonadati</taxon>
        <taxon>Pseudomonadota</taxon>
        <taxon>Alphaproteobacteria</taxon>
        <taxon>Sphingomonadales</taxon>
        <taxon>Erythrobacteraceae</taxon>
        <taxon>Aurantiacibacter</taxon>
    </lineage>
</organism>
<comment type="subcellular location">
    <subcellularLocation>
        <location evidence="1">Cell membrane</location>
        <topology evidence="1">Multi-pass membrane protein</topology>
    </subcellularLocation>
</comment>
<keyword evidence="6 8" id="KW-0472">Membrane</keyword>
<evidence type="ECO:0000256" key="2">
    <source>
        <dbReference type="ARBA" id="ARBA00022692"/>
    </source>
</evidence>
<feature type="transmembrane region" description="Helical" evidence="8">
    <location>
        <begin position="272"/>
        <end position="291"/>
    </location>
</feature>
<evidence type="ECO:0000256" key="4">
    <source>
        <dbReference type="ARBA" id="ARBA00022840"/>
    </source>
</evidence>
<dbReference type="PROSITE" id="PS50893">
    <property type="entry name" value="ABC_TRANSPORTER_2"/>
    <property type="match status" value="1"/>
</dbReference>